<dbReference type="Proteomes" id="UP001589536">
    <property type="component" value="Unassembled WGS sequence"/>
</dbReference>
<dbReference type="SMART" id="SM00388">
    <property type="entry name" value="HisKA"/>
    <property type="match status" value="1"/>
</dbReference>
<dbReference type="EMBL" id="JBHMBH010000009">
    <property type="protein sequence ID" value="MFB9713442.1"/>
    <property type="molecule type" value="Genomic_DNA"/>
</dbReference>
<proteinExistence type="predicted"/>
<dbReference type="CDD" id="cd00075">
    <property type="entry name" value="HATPase"/>
    <property type="match status" value="1"/>
</dbReference>
<keyword evidence="7 14" id="KW-0418">Kinase</keyword>
<dbReference type="InterPro" id="IPR005467">
    <property type="entry name" value="His_kinase_dom"/>
</dbReference>
<dbReference type="CDD" id="cd00082">
    <property type="entry name" value="HisKA"/>
    <property type="match status" value="1"/>
</dbReference>
<keyword evidence="9" id="KW-0902">Two-component regulatory system</keyword>
<evidence type="ECO:0000256" key="11">
    <source>
        <dbReference type="SAM" id="Phobius"/>
    </source>
</evidence>
<dbReference type="Pfam" id="PF00672">
    <property type="entry name" value="HAMP"/>
    <property type="match status" value="1"/>
</dbReference>
<feature type="transmembrane region" description="Helical" evidence="11">
    <location>
        <begin position="189"/>
        <end position="207"/>
    </location>
</feature>
<dbReference type="PROSITE" id="PS50885">
    <property type="entry name" value="HAMP"/>
    <property type="match status" value="1"/>
</dbReference>
<dbReference type="PANTHER" id="PTHR45436">
    <property type="entry name" value="SENSOR HISTIDINE KINASE YKOH"/>
    <property type="match status" value="1"/>
</dbReference>
<organism evidence="14 15">
    <name type="scientific">Arthrobacter methylotrophus</name>
    <dbReference type="NCBI Taxonomy" id="121291"/>
    <lineage>
        <taxon>Bacteria</taxon>
        <taxon>Bacillati</taxon>
        <taxon>Actinomycetota</taxon>
        <taxon>Actinomycetes</taxon>
        <taxon>Micrococcales</taxon>
        <taxon>Micrococcaceae</taxon>
        <taxon>Arthrobacter</taxon>
    </lineage>
</organism>
<comment type="subcellular location">
    <subcellularLocation>
        <location evidence="2">Cell membrane</location>
    </subcellularLocation>
</comment>
<dbReference type="InterPro" id="IPR004358">
    <property type="entry name" value="Sig_transdc_His_kin-like_C"/>
</dbReference>
<dbReference type="SUPFAM" id="SSF47384">
    <property type="entry name" value="Homodimeric domain of signal transducing histidine kinase"/>
    <property type="match status" value="1"/>
</dbReference>
<dbReference type="InterPro" id="IPR003661">
    <property type="entry name" value="HisK_dim/P_dom"/>
</dbReference>
<comment type="catalytic activity">
    <reaction evidence="1">
        <text>ATP + protein L-histidine = ADP + protein N-phospho-L-histidine.</text>
        <dbReference type="EC" id="2.7.13.3"/>
    </reaction>
</comment>
<dbReference type="InterPro" id="IPR003660">
    <property type="entry name" value="HAMP_dom"/>
</dbReference>
<evidence type="ECO:0000256" key="7">
    <source>
        <dbReference type="ARBA" id="ARBA00022777"/>
    </source>
</evidence>
<protein>
    <recommendedName>
        <fullName evidence="3">histidine kinase</fullName>
        <ecNumber evidence="3">2.7.13.3</ecNumber>
    </recommendedName>
</protein>
<gene>
    <name evidence="14" type="ORF">ACFFPI_04650</name>
</gene>
<evidence type="ECO:0000256" key="3">
    <source>
        <dbReference type="ARBA" id="ARBA00012438"/>
    </source>
</evidence>
<evidence type="ECO:0000313" key="15">
    <source>
        <dbReference type="Proteomes" id="UP001589536"/>
    </source>
</evidence>
<feature type="domain" description="Histidine kinase" evidence="12">
    <location>
        <begin position="275"/>
        <end position="481"/>
    </location>
</feature>
<evidence type="ECO:0000313" key="14">
    <source>
        <dbReference type="EMBL" id="MFB9713442.1"/>
    </source>
</evidence>
<dbReference type="SMART" id="SM00387">
    <property type="entry name" value="HATPase_c"/>
    <property type="match status" value="1"/>
</dbReference>
<dbReference type="Pfam" id="PF00512">
    <property type="entry name" value="HisKA"/>
    <property type="match status" value="1"/>
</dbReference>
<dbReference type="InterPro" id="IPR036097">
    <property type="entry name" value="HisK_dim/P_sf"/>
</dbReference>
<dbReference type="SUPFAM" id="SSF55874">
    <property type="entry name" value="ATPase domain of HSP90 chaperone/DNA topoisomerase II/histidine kinase"/>
    <property type="match status" value="1"/>
</dbReference>
<keyword evidence="8 11" id="KW-1133">Transmembrane helix</keyword>
<dbReference type="InterPro" id="IPR003594">
    <property type="entry name" value="HATPase_dom"/>
</dbReference>
<evidence type="ECO:0000256" key="9">
    <source>
        <dbReference type="ARBA" id="ARBA00023012"/>
    </source>
</evidence>
<dbReference type="PRINTS" id="PR00344">
    <property type="entry name" value="BCTRLSENSOR"/>
</dbReference>
<evidence type="ECO:0000259" key="12">
    <source>
        <dbReference type="PROSITE" id="PS50109"/>
    </source>
</evidence>
<dbReference type="GO" id="GO:0016301">
    <property type="term" value="F:kinase activity"/>
    <property type="evidence" value="ECO:0007669"/>
    <property type="project" value="UniProtKB-KW"/>
</dbReference>
<keyword evidence="10 11" id="KW-0472">Membrane</keyword>
<evidence type="ECO:0000256" key="10">
    <source>
        <dbReference type="ARBA" id="ARBA00023136"/>
    </source>
</evidence>
<dbReference type="Gene3D" id="6.10.340.10">
    <property type="match status" value="1"/>
</dbReference>
<comment type="caution">
    <text evidence="14">The sequence shown here is derived from an EMBL/GenBank/DDBJ whole genome shotgun (WGS) entry which is preliminary data.</text>
</comment>
<dbReference type="SMART" id="SM00304">
    <property type="entry name" value="HAMP"/>
    <property type="match status" value="1"/>
</dbReference>
<reference evidence="14 15" key="1">
    <citation type="submission" date="2024-09" db="EMBL/GenBank/DDBJ databases">
        <authorList>
            <person name="Sun Q."/>
            <person name="Mori K."/>
        </authorList>
    </citation>
    <scope>NUCLEOTIDE SEQUENCE [LARGE SCALE GENOMIC DNA]</scope>
    <source>
        <strain evidence="14 15">JCM 13519</strain>
    </source>
</reference>
<dbReference type="CDD" id="cd06225">
    <property type="entry name" value="HAMP"/>
    <property type="match status" value="1"/>
</dbReference>
<keyword evidence="15" id="KW-1185">Reference proteome</keyword>
<dbReference type="PANTHER" id="PTHR45436:SF5">
    <property type="entry name" value="SENSOR HISTIDINE KINASE TRCS"/>
    <property type="match status" value="1"/>
</dbReference>
<evidence type="ECO:0000256" key="6">
    <source>
        <dbReference type="ARBA" id="ARBA00022692"/>
    </source>
</evidence>
<dbReference type="EC" id="2.7.13.3" evidence="3"/>
<evidence type="ECO:0000256" key="4">
    <source>
        <dbReference type="ARBA" id="ARBA00022553"/>
    </source>
</evidence>
<name>A0ABV5UQH2_9MICC</name>
<keyword evidence="5" id="KW-0808">Transferase</keyword>
<evidence type="ECO:0000256" key="5">
    <source>
        <dbReference type="ARBA" id="ARBA00022679"/>
    </source>
</evidence>
<dbReference type="InterPro" id="IPR050428">
    <property type="entry name" value="TCS_sensor_his_kinase"/>
</dbReference>
<accession>A0ABV5UQH2</accession>
<feature type="domain" description="HAMP" evidence="13">
    <location>
        <begin position="208"/>
        <end position="260"/>
    </location>
</feature>
<dbReference type="RefSeq" id="WP_345033540.1">
    <property type="nucleotide sequence ID" value="NZ_BAABED010000001.1"/>
</dbReference>
<evidence type="ECO:0000256" key="2">
    <source>
        <dbReference type="ARBA" id="ARBA00004236"/>
    </source>
</evidence>
<dbReference type="Pfam" id="PF02518">
    <property type="entry name" value="HATPase_c"/>
    <property type="match status" value="1"/>
</dbReference>
<keyword evidence="4" id="KW-0597">Phosphoprotein</keyword>
<dbReference type="InterPro" id="IPR036890">
    <property type="entry name" value="HATPase_C_sf"/>
</dbReference>
<sequence>MNRRSVMPRTLGVRLGGTLALIAILAAVSTGSLITWFASTNILMAQQNLALAEFTRDVQGIKSKATVSGEPWNALEVLDGLVSSVPSSSLDVGRMGIVLPSLGQASGGTLDPRQLPATFRERVEHNARTAPDFSRETVAGQSVFVVGTRKVVTLVRAGSEVGTVDAFVYAVYPFSAQDDQIRALSSTSIVLSSMIGVAGAAVGWLLARQLTRPVLELRRAIEQFDAGVEPATLPANTVDELDGVITSFNEMSEQLHRSVSELKDSEERARRFVADVSHELRTPTAAMVALADVLGHAEAPGPLRAEAGTLISSSARRLANLTEDLLEISRFDSHSIVISKDVFDVKMRLRDLVEARFPGSGIEVHSPAGLLLETDPRRFDLVVSNLVANALRHGLPPIVVDACPMGPELRVSVTDHGDGIPAADVEKVFYRFFKSDSSRSGDGTGLGLSLVLENIKALDGRVEIATSPGETTFCATLPRLVQIDEAERASTISP</sequence>
<dbReference type="Gene3D" id="1.10.287.130">
    <property type="match status" value="1"/>
</dbReference>
<evidence type="ECO:0000256" key="1">
    <source>
        <dbReference type="ARBA" id="ARBA00000085"/>
    </source>
</evidence>
<evidence type="ECO:0000256" key="8">
    <source>
        <dbReference type="ARBA" id="ARBA00022989"/>
    </source>
</evidence>
<evidence type="ECO:0000259" key="13">
    <source>
        <dbReference type="PROSITE" id="PS50885"/>
    </source>
</evidence>
<dbReference type="Gene3D" id="3.30.565.10">
    <property type="entry name" value="Histidine kinase-like ATPase, C-terminal domain"/>
    <property type="match status" value="1"/>
</dbReference>
<dbReference type="PROSITE" id="PS50109">
    <property type="entry name" value="HIS_KIN"/>
    <property type="match status" value="1"/>
</dbReference>
<keyword evidence="6 11" id="KW-0812">Transmembrane</keyword>